<keyword evidence="14" id="KW-0628">Postsynaptic cell membrane</keyword>
<dbReference type="InterPro" id="IPR003591">
    <property type="entry name" value="Leu-rich_rpt_typical-subtyp"/>
</dbReference>
<evidence type="ECO:0000256" key="4">
    <source>
        <dbReference type="ARBA" id="ARBA00022614"/>
    </source>
</evidence>
<dbReference type="InterPro" id="IPR013783">
    <property type="entry name" value="Ig-like_fold"/>
</dbReference>
<dbReference type="Gene3D" id="2.60.40.10">
    <property type="entry name" value="Immunoglobulins"/>
    <property type="match status" value="2"/>
</dbReference>
<dbReference type="AlphaFoldDB" id="S7PC11"/>
<feature type="compositionally biased region" description="Low complexity" evidence="24">
    <location>
        <begin position="504"/>
        <end position="515"/>
    </location>
</feature>
<keyword evidence="4" id="KW-0433">Leucine-rich repeat</keyword>
<keyword evidence="6" id="KW-0732">Signal</keyword>
<accession>S7PC11</accession>
<keyword evidence="3" id="KW-1003">Cell membrane</keyword>
<keyword evidence="13" id="KW-0325">Glycoprotein</keyword>
<dbReference type="SUPFAM" id="SSF48726">
    <property type="entry name" value="Immunoglobulin"/>
    <property type="match status" value="1"/>
</dbReference>
<keyword evidence="5 25" id="KW-0812">Transmembrane</keyword>
<comment type="subunit">
    <text evidence="21">Can form heteromeric complexes with LRFN1, LRFN2, LRFN4 and LRFN5. Able to form homomeric complexes across cell junctions, between adjacent cells. Does not interact with DLG4.</text>
</comment>
<dbReference type="EMBL" id="KE161800">
    <property type="protein sequence ID" value="EPQ05332.1"/>
    <property type="molecule type" value="Genomic_DNA"/>
</dbReference>
<keyword evidence="9 25" id="KW-1133">Transmembrane helix</keyword>
<evidence type="ECO:0000256" key="3">
    <source>
        <dbReference type="ARBA" id="ARBA00022475"/>
    </source>
</evidence>
<dbReference type="GO" id="GO:0048787">
    <property type="term" value="C:presynaptic active zone membrane"/>
    <property type="evidence" value="ECO:0007669"/>
    <property type="project" value="TreeGrafter"/>
</dbReference>
<dbReference type="GO" id="GO:0009986">
    <property type="term" value="C:cell surface"/>
    <property type="evidence" value="ECO:0007669"/>
    <property type="project" value="TreeGrafter"/>
</dbReference>
<evidence type="ECO:0000256" key="5">
    <source>
        <dbReference type="ARBA" id="ARBA00022692"/>
    </source>
</evidence>
<evidence type="ECO:0000256" key="18">
    <source>
        <dbReference type="ARBA" id="ARBA00034111"/>
    </source>
</evidence>
<dbReference type="FunFam" id="2.60.40.10:FF:000235">
    <property type="entry name" value="Leucine-rich repeat and fibronectin type III domain-containing 2"/>
    <property type="match status" value="1"/>
</dbReference>
<reference evidence="28 29" key="1">
    <citation type="journal article" date="2013" name="Nat. Commun.">
        <title>Genome analysis reveals insights into physiology and longevity of the Brandt's bat Myotis brandtii.</title>
        <authorList>
            <person name="Seim I."/>
            <person name="Fang X."/>
            <person name="Xiong Z."/>
            <person name="Lobanov A.V."/>
            <person name="Huang Z."/>
            <person name="Ma S."/>
            <person name="Feng Y."/>
            <person name="Turanov A.A."/>
            <person name="Zhu Y."/>
            <person name="Lenz T.L."/>
            <person name="Gerashchenko M.V."/>
            <person name="Fan D."/>
            <person name="Hee Yim S."/>
            <person name="Yao X."/>
            <person name="Jordan D."/>
            <person name="Xiong Y."/>
            <person name="Ma Y."/>
            <person name="Lyapunov A.N."/>
            <person name="Chen G."/>
            <person name="Kulakova O.I."/>
            <person name="Sun Y."/>
            <person name="Lee S.G."/>
            <person name="Bronson R.T."/>
            <person name="Moskalev A.A."/>
            <person name="Sunyaev S.R."/>
            <person name="Zhang G."/>
            <person name="Krogh A."/>
            <person name="Wang J."/>
            <person name="Gladyshev V.N."/>
        </authorList>
    </citation>
    <scope>NUCLEOTIDE SEQUENCE [LARGE SCALE GENOMIC DNA]</scope>
</reference>
<dbReference type="Proteomes" id="UP000052978">
    <property type="component" value="Unassembled WGS sequence"/>
</dbReference>
<dbReference type="PROSITE" id="PS50835">
    <property type="entry name" value="IG_LIKE"/>
    <property type="match status" value="1"/>
</dbReference>
<dbReference type="PANTHER" id="PTHR45842">
    <property type="entry name" value="SYNAPTIC ADHESION-LIKE MOLECULE SALM"/>
    <property type="match status" value="1"/>
</dbReference>
<dbReference type="InterPro" id="IPR007110">
    <property type="entry name" value="Ig-like_dom"/>
</dbReference>
<evidence type="ECO:0000256" key="17">
    <source>
        <dbReference type="ARBA" id="ARBA00034100"/>
    </source>
</evidence>
<dbReference type="InterPro" id="IPR003598">
    <property type="entry name" value="Ig_sub2"/>
</dbReference>
<evidence type="ECO:0000256" key="6">
    <source>
        <dbReference type="ARBA" id="ARBA00022729"/>
    </source>
</evidence>
<dbReference type="PANTHER" id="PTHR45842:SF5">
    <property type="entry name" value="LEUCINE-RICH REPEAT AND FIBRONECTIN TYPE-III DOMAIN-CONTAINING PROTEIN 3"/>
    <property type="match status" value="1"/>
</dbReference>
<keyword evidence="11 25" id="KW-0472">Membrane</keyword>
<evidence type="ECO:0000256" key="16">
    <source>
        <dbReference type="ARBA" id="ARBA00023319"/>
    </source>
</evidence>
<evidence type="ECO:0000256" key="7">
    <source>
        <dbReference type="ARBA" id="ARBA00022737"/>
    </source>
</evidence>
<comment type="function">
    <text evidence="19">Cell adhesion molecule that mediates homophilic cell-cell adhesion in a Ca(2+)-independent manner. Promotes neurite outgrowth in hippocampal neurons.</text>
</comment>
<dbReference type="InterPro" id="IPR013098">
    <property type="entry name" value="Ig_I-set"/>
</dbReference>
<dbReference type="InterPro" id="IPR003961">
    <property type="entry name" value="FN3_dom"/>
</dbReference>
<evidence type="ECO:0000256" key="10">
    <source>
        <dbReference type="ARBA" id="ARBA00023018"/>
    </source>
</evidence>
<dbReference type="SMART" id="SM00408">
    <property type="entry name" value="IGc2"/>
    <property type="match status" value="1"/>
</dbReference>
<dbReference type="SMART" id="SM00082">
    <property type="entry name" value="LRRCT"/>
    <property type="match status" value="1"/>
</dbReference>
<feature type="compositionally biased region" description="Low complexity" evidence="24">
    <location>
        <begin position="662"/>
        <end position="672"/>
    </location>
</feature>
<dbReference type="Gene3D" id="3.80.10.10">
    <property type="entry name" value="Ribonuclease Inhibitor"/>
    <property type="match status" value="2"/>
</dbReference>
<name>S7PC11_MYOBR</name>
<dbReference type="InterPro" id="IPR036179">
    <property type="entry name" value="Ig-like_dom_sf"/>
</dbReference>
<proteinExistence type="inferred from homology"/>
<feature type="compositionally biased region" description="Polar residues" evidence="24">
    <location>
        <begin position="675"/>
        <end position="685"/>
    </location>
</feature>
<evidence type="ECO:0000256" key="14">
    <source>
        <dbReference type="ARBA" id="ARBA00023257"/>
    </source>
</evidence>
<evidence type="ECO:0000256" key="11">
    <source>
        <dbReference type="ARBA" id="ARBA00023136"/>
    </source>
</evidence>
<gene>
    <name evidence="28" type="ORF">D623_10035140</name>
</gene>
<evidence type="ECO:0000313" key="28">
    <source>
        <dbReference type="EMBL" id="EPQ05332.1"/>
    </source>
</evidence>
<keyword evidence="12" id="KW-1015">Disulfide bond</keyword>
<feature type="domain" description="Ig-like" evidence="26">
    <location>
        <begin position="387"/>
        <end position="474"/>
    </location>
</feature>
<dbReference type="InterPro" id="IPR003599">
    <property type="entry name" value="Ig_sub"/>
</dbReference>
<evidence type="ECO:0000256" key="25">
    <source>
        <dbReference type="SAM" id="Phobius"/>
    </source>
</evidence>
<dbReference type="SUPFAM" id="SSF49265">
    <property type="entry name" value="Fibronectin type III"/>
    <property type="match status" value="1"/>
</dbReference>
<keyword evidence="29" id="KW-1185">Reference proteome</keyword>
<dbReference type="Pfam" id="PF07679">
    <property type="entry name" value="I-set"/>
    <property type="match status" value="1"/>
</dbReference>
<evidence type="ECO:0000256" key="9">
    <source>
        <dbReference type="ARBA" id="ARBA00022989"/>
    </source>
</evidence>
<dbReference type="PROSITE" id="PS50853">
    <property type="entry name" value="FN3"/>
    <property type="match status" value="1"/>
</dbReference>
<dbReference type="InterPro" id="IPR000483">
    <property type="entry name" value="Cys-rich_flank_reg_C"/>
</dbReference>
<evidence type="ECO:0000256" key="20">
    <source>
        <dbReference type="ARBA" id="ARBA00038433"/>
    </source>
</evidence>
<dbReference type="Pfam" id="PF13855">
    <property type="entry name" value="LRR_8"/>
    <property type="match status" value="2"/>
</dbReference>
<dbReference type="InterPro" id="IPR036116">
    <property type="entry name" value="FN3_sf"/>
</dbReference>
<organism evidence="28 29">
    <name type="scientific">Myotis brandtii</name>
    <name type="common">Brandt's bat</name>
    <dbReference type="NCBI Taxonomy" id="109478"/>
    <lineage>
        <taxon>Eukaryota</taxon>
        <taxon>Metazoa</taxon>
        <taxon>Chordata</taxon>
        <taxon>Craniata</taxon>
        <taxon>Vertebrata</taxon>
        <taxon>Euteleostomi</taxon>
        <taxon>Mammalia</taxon>
        <taxon>Eutheria</taxon>
        <taxon>Laurasiatheria</taxon>
        <taxon>Chiroptera</taxon>
        <taxon>Yangochiroptera</taxon>
        <taxon>Vespertilionidae</taxon>
        <taxon>Myotis</taxon>
    </lineage>
</organism>
<dbReference type="GO" id="GO:0045211">
    <property type="term" value="C:postsynaptic membrane"/>
    <property type="evidence" value="ECO:0007669"/>
    <property type="project" value="UniProtKB-SubCell"/>
</dbReference>
<dbReference type="FunFam" id="3.80.10.10:FF:000209">
    <property type="entry name" value="leucine-rich repeat and fibronectin type-III domain-containing protein 3"/>
    <property type="match status" value="1"/>
</dbReference>
<dbReference type="GO" id="GO:0030425">
    <property type="term" value="C:dendrite"/>
    <property type="evidence" value="ECO:0007669"/>
    <property type="project" value="UniProtKB-SubCell"/>
</dbReference>
<sequence length="717" mass="76101">MDRVATISGMGLPNKLKTKSNLLPVACKAPGHMPWGLIPGVGCAGGSQSMILSHHLCFYLSLPLSVSLKSILKIYFKNYKLIKIIYRPPLPEMAVLPLLLCLLPLAPASSPPQLATPSPCPRRCRCQTQSLPLSVLCPGAGLLFVPPSLDRRAAELRLADNFIAAVRRRDLANMTGLLHLSLSRNTIRHVAAGAFADLRALRALHLDGNRLTSLGEGQLRGLVNLRHLILSNNQLAALAAGALDDCAETLEDLDLSYNNLEQLPWEALGRLGNVNTLGLDHNLLASVPAGAFSRLHKLARLDMTSNRLTTIPPDPLFSRLPLLAKPRGSPASALVLAFGGNPLHCNCELVWLRRLAREDDLEACASPPALGGRYFWAVGEEEFVCEPPVVTHRSPPLAVPAGRPAALRCRAVGDPEPHVRWVSPQGRLLGNSSRARAFPNGTLELLITEPSDGGIFTCIAANAAGEATAAVELTVGPPPPPQLANSTSCDPPRDGDPDVLTPPSAASASASAKAADTGPPTDRGVQVTEHGATAALVQWPDQRPIPGIRMYQIQYNSSADDILVYRMISADSRSFLLTDLASGRTYDLCVLAVYEDSTTGLTATRPVGCARFSTEPTLQPCGVPHAPFLGGTMIIALGGVIVASVLVFIFVLLMRYKVHGGQPPGKAKAPAPVSSVCSQTNGTTQAPSAPEPSAPRAHTMVQLDCEPWGPSHEPTGP</sequence>
<keyword evidence="7" id="KW-0677">Repeat</keyword>
<protein>
    <recommendedName>
        <fullName evidence="22">Leucine-rich repeat and fibronectin type-III domain-containing protein 3</fullName>
    </recommendedName>
    <alternativeName>
        <fullName evidence="23">Synaptic adhesion-like molecule 4</fullName>
    </alternativeName>
</protein>
<dbReference type="FunFam" id="2.60.40.10:FF:000091">
    <property type="entry name" value="Leucine-rich repeat and fibronectin type III domain-containing protein 1"/>
    <property type="match status" value="1"/>
</dbReference>
<evidence type="ECO:0000256" key="15">
    <source>
        <dbReference type="ARBA" id="ARBA00023273"/>
    </source>
</evidence>
<evidence type="ECO:0000256" key="8">
    <source>
        <dbReference type="ARBA" id="ARBA00022889"/>
    </source>
</evidence>
<feature type="domain" description="Fibronectin type-III" evidence="27">
    <location>
        <begin position="519"/>
        <end position="617"/>
    </location>
</feature>
<dbReference type="InterPro" id="IPR050467">
    <property type="entry name" value="LRFN"/>
</dbReference>
<comment type="similarity">
    <text evidence="20">Belongs to the LRFN family.</text>
</comment>
<evidence type="ECO:0000259" key="26">
    <source>
        <dbReference type="PROSITE" id="PS50835"/>
    </source>
</evidence>
<dbReference type="SUPFAM" id="SSF52058">
    <property type="entry name" value="L domain-like"/>
    <property type="match status" value="1"/>
</dbReference>
<keyword evidence="8" id="KW-0130">Cell adhesion</keyword>
<dbReference type="InterPro" id="IPR032675">
    <property type="entry name" value="LRR_dom_sf"/>
</dbReference>
<dbReference type="CDD" id="cd00063">
    <property type="entry name" value="FN3"/>
    <property type="match status" value="1"/>
</dbReference>
<keyword evidence="16" id="KW-0393">Immunoglobulin domain</keyword>
<dbReference type="Pfam" id="PF00041">
    <property type="entry name" value="fn3"/>
    <property type="match status" value="1"/>
</dbReference>
<dbReference type="SMART" id="SM00409">
    <property type="entry name" value="IG"/>
    <property type="match status" value="1"/>
</dbReference>
<keyword evidence="10" id="KW-0770">Synapse</keyword>
<evidence type="ECO:0000259" key="27">
    <source>
        <dbReference type="PROSITE" id="PS50853"/>
    </source>
</evidence>
<feature type="region of interest" description="Disordered" evidence="24">
    <location>
        <begin position="473"/>
        <end position="525"/>
    </location>
</feature>
<evidence type="ECO:0000313" key="29">
    <source>
        <dbReference type="Proteomes" id="UP000052978"/>
    </source>
</evidence>
<evidence type="ECO:0000256" key="23">
    <source>
        <dbReference type="ARBA" id="ARBA00042496"/>
    </source>
</evidence>
<dbReference type="SMART" id="SM00369">
    <property type="entry name" value="LRR_TYP"/>
    <property type="match status" value="6"/>
</dbReference>
<evidence type="ECO:0000256" key="12">
    <source>
        <dbReference type="ARBA" id="ARBA00023157"/>
    </source>
</evidence>
<keyword evidence="15" id="KW-0966">Cell projection</keyword>
<dbReference type="InterPro" id="IPR001611">
    <property type="entry name" value="Leu-rich_rpt"/>
</dbReference>
<evidence type="ECO:0000256" key="19">
    <source>
        <dbReference type="ARBA" id="ARBA00037389"/>
    </source>
</evidence>
<comment type="subcellular location">
    <subcellularLocation>
        <location evidence="1">Cell membrane</location>
        <topology evidence="1">Single-pass type I membrane protein</topology>
    </subcellularLocation>
    <subcellularLocation>
        <location evidence="2">Cell projection</location>
        <location evidence="2">Dendrite</location>
    </subcellularLocation>
    <subcellularLocation>
        <location evidence="17">Postsynaptic cell membrane</location>
    </subcellularLocation>
    <subcellularLocation>
        <location evidence="18">Presynaptic cell membrane</location>
    </subcellularLocation>
</comment>
<dbReference type="FunFam" id="3.80.10.10:FF:000019">
    <property type="entry name" value="leucine-rich repeat and fibronectin type III domain-containing protein 1"/>
    <property type="match status" value="1"/>
</dbReference>
<evidence type="ECO:0000256" key="24">
    <source>
        <dbReference type="SAM" id="MobiDB-lite"/>
    </source>
</evidence>
<evidence type="ECO:0000256" key="1">
    <source>
        <dbReference type="ARBA" id="ARBA00004251"/>
    </source>
</evidence>
<evidence type="ECO:0000256" key="13">
    <source>
        <dbReference type="ARBA" id="ARBA00023180"/>
    </source>
</evidence>
<evidence type="ECO:0000256" key="22">
    <source>
        <dbReference type="ARBA" id="ARBA00039193"/>
    </source>
</evidence>
<feature type="transmembrane region" description="Helical" evidence="25">
    <location>
        <begin position="628"/>
        <end position="653"/>
    </location>
</feature>
<dbReference type="GO" id="GO:0007155">
    <property type="term" value="P:cell adhesion"/>
    <property type="evidence" value="ECO:0007669"/>
    <property type="project" value="UniProtKB-KW"/>
</dbReference>
<feature type="region of interest" description="Disordered" evidence="24">
    <location>
        <begin position="662"/>
        <end position="699"/>
    </location>
</feature>
<evidence type="ECO:0000256" key="21">
    <source>
        <dbReference type="ARBA" id="ARBA00038550"/>
    </source>
</evidence>
<dbReference type="eggNOG" id="KOG0619">
    <property type="taxonomic scope" value="Eukaryota"/>
</dbReference>
<evidence type="ECO:0000256" key="2">
    <source>
        <dbReference type="ARBA" id="ARBA00004279"/>
    </source>
</evidence>